<dbReference type="SUPFAM" id="SSF48695">
    <property type="entry name" value="Multiheme cytochromes"/>
    <property type="match status" value="1"/>
</dbReference>
<keyword evidence="4" id="KW-0349">Heme</keyword>
<protein>
    <submittedName>
        <fullName evidence="10">Cytochrome c3 family protein</fullName>
    </submittedName>
</protein>
<keyword evidence="8" id="KW-0732">Signal</keyword>
<comment type="subcellular location">
    <subcellularLocation>
        <location evidence="2">Cell envelope</location>
    </subcellularLocation>
</comment>
<feature type="signal peptide" evidence="8">
    <location>
        <begin position="1"/>
        <end position="25"/>
    </location>
</feature>
<dbReference type="InterPro" id="IPR036280">
    <property type="entry name" value="Multihaem_cyt_sf"/>
</dbReference>
<evidence type="ECO:0000256" key="4">
    <source>
        <dbReference type="ARBA" id="ARBA00022617"/>
    </source>
</evidence>
<keyword evidence="11" id="KW-1185">Reference proteome</keyword>
<evidence type="ECO:0000256" key="2">
    <source>
        <dbReference type="ARBA" id="ARBA00004196"/>
    </source>
</evidence>
<sequence>MLKNSISAALCASLLALFAAAPAGAADHFTADRHLGYGLKCETCHKSAGMPQPGARVSKDTCKSCHDPAELAKKTAKLDQNPHYNHLGDVNCTECHKGHQPSTLMCNDCHKFNLKTP</sequence>
<feature type="chain" id="PRO_5046031026" evidence="8">
    <location>
        <begin position="26"/>
        <end position="117"/>
    </location>
</feature>
<dbReference type="Proteomes" id="UP000715095">
    <property type="component" value="Unassembled WGS sequence"/>
</dbReference>
<evidence type="ECO:0000256" key="1">
    <source>
        <dbReference type="ARBA" id="ARBA00001926"/>
    </source>
</evidence>
<organism evidence="10 11">
    <name type="scientific">Sutterella massiliensis</name>
    <dbReference type="NCBI Taxonomy" id="1816689"/>
    <lineage>
        <taxon>Bacteria</taxon>
        <taxon>Pseudomonadati</taxon>
        <taxon>Pseudomonadota</taxon>
        <taxon>Betaproteobacteria</taxon>
        <taxon>Burkholderiales</taxon>
        <taxon>Sutterellaceae</taxon>
        <taxon>Sutterella</taxon>
    </lineage>
</organism>
<evidence type="ECO:0000313" key="10">
    <source>
        <dbReference type="EMBL" id="MBM6704457.1"/>
    </source>
</evidence>
<feature type="domain" description="Tetrahaem cytochrome" evidence="9">
    <location>
        <begin position="34"/>
        <end position="111"/>
    </location>
</feature>
<evidence type="ECO:0000256" key="6">
    <source>
        <dbReference type="ARBA" id="ARBA00022982"/>
    </source>
</evidence>
<evidence type="ECO:0000256" key="7">
    <source>
        <dbReference type="ARBA" id="ARBA00023004"/>
    </source>
</evidence>
<evidence type="ECO:0000256" key="8">
    <source>
        <dbReference type="SAM" id="SignalP"/>
    </source>
</evidence>
<keyword evidence="7" id="KW-0408">Iron</keyword>
<keyword evidence="5" id="KW-0479">Metal-binding</keyword>
<evidence type="ECO:0000313" key="11">
    <source>
        <dbReference type="Proteomes" id="UP000715095"/>
    </source>
</evidence>
<evidence type="ECO:0000256" key="3">
    <source>
        <dbReference type="ARBA" id="ARBA00022448"/>
    </source>
</evidence>
<name>A0ABS2DTI6_9BURK</name>
<comment type="caution">
    <text evidence="10">The sequence shown here is derived from an EMBL/GenBank/DDBJ whole genome shotgun (WGS) entry which is preliminary data.</text>
</comment>
<gene>
    <name evidence="10" type="ORF">H6A60_08185</name>
</gene>
<proteinExistence type="predicted"/>
<dbReference type="EMBL" id="JACJJC010000012">
    <property type="protein sequence ID" value="MBM6704457.1"/>
    <property type="molecule type" value="Genomic_DNA"/>
</dbReference>
<dbReference type="Gene3D" id="1.10.1130.10">
    <property type="entry name" value="Flavocytochrome C3, Chain A"/>
    <property type="match status" value="1"/>
</dbReference>
<keyword evidence="6" id="KW-0249">Electron transport</keyword>
<reference evidence="10 11" key="1">
    <citation type="journal article" date="2021" name="Sci. Rep.">
        <title>The distribution of antibiotic resistance genes in chicken gut microbiota commensals.</title>
        <authorList>
            <person name="Juricova H."/>
            <person name="Matiasovicova J."/>
            <person name="Kubasova T."/>
            <person name="Cejkova D."/>
            <person name="Rychlik I."/>
        </authorList>
    </citation>
    <scope>NUCLEOTIDE SEQUENCE [LARGE SCALE GENOMIC DNA]</scope>
    <source>
        <strain evidence="10 11">An829</strain>
    </source>
</reference>
<dbReference type="InterPro" id="IPR012286">
    <property type="entry name" value="Tetrahaem_cytochrome"/>
</dbReference>
<keyword evidence="3" id="KW-0813">Transport</keyword>
<evidence type="ECO:0000259" key="9">
    <source>
        <dbReference type="Pfam" id="PF14537"/>
    </source>
</evidence>
<dbReference type="RefSeq" id="WP_205103305.1">
    <property type="nucleotide sequence ID" value="NZ_JACJJC010000012.1"/>
</dbReference>
<accession>A0ABS2DTI6</accession>
<evidence type="ECO:0000256" key="5">
    <source>
        <dbReference type="ARBA" id="ARBA00022723"/>
    </source>
</evidence>
<dbReference type="Pfam" id="PF14537">
    <property type="entry name" value="Cytochrom_c3_2"/>
    <property type="match status" value="1"/>
</dbReference>
<comment type="cofactor">
    <cofactor evidence="1">
        <name>heme c</name>
        <dbReference type="ChEBI" id="CHEBI:61717"/>
    </cofactor>
</comment>